<evidence type="ECO:0000313" key="3">
    <source>
        <dbReference type="EMBL" id="NBG96782.1"/>
    </source>
</evidence>
<proteinExistence type="predicted"/>
<feature type="compositionally biased region" description="Basic and acidic residues" evidence="1">
    <location>
        <begin position="1"/>
        <end position="13"/>
    </location>
</feature>
<organism evidence="3 4">
    <name type="scientific">Pyruvatibacter mobilis</name>
    <dbReference type="NCBI Taxonomy" id="1712261"/>
    <lineage>
        <taxon>Bacteria</taxon>
        <taxon>Pseudomonadati</taxon>
        <taxon>Pseudomonadota</taxon>
        <taxon>Alphaproteobacteria</taxon>
        <taxon>Hyphomicrobiales</taxon>
        <taxon>Parvibaculaceae</taxon>
        <taxon>Pyruvatibacter</taxon>
    </lineage>
</organism>
<dbReference type="PANTHER" id="PTHR46438:SF11">
    <property type="entry name" value="LIPASE-RELATED"/>
    <property type="match status" value="1"/>
</dbReference>
<gene>
    <name evidence="3" type="ORF">GTQ45_13660</name>
</gene>
<dbReference type="PRINTS" id="PR00111">
    <property type="entry name" value="ABHYDROLASE"/>
</dbReference>
<keyword evidence="3" id="KW-0378">Hydrolase</keyword>
<dbReference type="SUPFAM" id="SSF53474">
    <property type="entry name" value="alpha/beta-Hydrolases"/>
    <property type="match status" value="1"/>
</dbReference>
<dbReference type="RefSeq" id="WP_160588791.1">
    <property type="nucleotide sequence ID" value="NZ_BMHN01000001.1"/>
</dbReference>
<dbReference type="InterPro" id="IPR000073">
    <property type="entry name" value="AB_hydrolase_1"/>
</dbReference>
<feature type="region of interest" description="Disordered" evidence="1">
    <location>
        <begin position="1"/>
        <end position="23"/>
    </location>
</feature>
<dbReference type="Pfam" id="PF00561">
    <property type="entry name" value="Abhydrolase_1"/>
    <property type="match status" value="1"/>
</dbReference>
<keyword evidence="4" id="KW-1185">Reference proteome</keyword>
<dbReference type="PANTHER" id="PTHR46438">
    <property type="entry name" value="ALPHA/BETA-HYDROLASES SUPERFAMILY PROTEIN"/>
    <property type="match status" value="1"/>
</dbReference>
<sequence length="341" mass="38194">MTYEERPQNKNKPEGPPQNAPLEEPLIEITERPLWYTRALAAPHESRYVTVDGTPIHYLLWGAPAQGEAPKPGIVFVHGNGAHARWFAHIAPFLTHDFQVASMDLGGMGESGWRPDRYTRESYAKEIFAVTQDAAMAPGYVVGHSFGGFVSLVAGSEYGDKLGGLVLVDFGVRPPEDHEEWFEDNPPPRPTRVYPDLETALARFRLAPDQPLANRFIFDTIARESLREATPEPDELGRTAGGTGWTWKFDPKIYYGLTLGRDLNERFHDMPCRKAVVMGGLSWNGQQEVMDHHRKLGGPTTPVFSIPEARHHVMLDQPHAFTMAIHGLLGAWEAERLRASR</sequence>
<dbReference type="EMBL" id="WXYQ01000011">
    <property type="protein sequence ID" value="NBG96782.1"/>
    <property type="molecule type" value="Genomic_DNA"/>
</dbReference>
<accession>A0A845QDZ9</accession>
<dbReference type="GO" id="GO:0016787">
    <property type="term" value="F:hydrolase activity"/>
    <property type="evidence" value="ECO:0007669"/>
    <property type="project" value="UniProtKB-KW"/>
</dbReference>
<evidence type="ECO:0000259" key="2">
    <source>
        <dbReference type="Pfam" id="PF00561"/>
    </source>
</evidence>
<dbReference type="OrthoDB" id="9808398at2"/>
<dbReference type="GeneID" id="300653713"/>
<dbReference type="Proteomes" id="UP000470384">
    <property type="component" value="Unassembled WGS sequence"/>
</dbReference>
<feature type="domain" description="AB hydrolase-1" evidence="2">
    <location>
        <begin position="74"/>
        <end position="188"/>
    </location>
</feature>
<name>A0A845QDZ9_9HYPH</name>
<evidence type="ECO:0000313" key="4">
    <source>
        <dbReference type="Proteomes" id="UP000470384"/>
    </source>
</evidence>
<protein>
    <submittedName>
        <fullName evidence="3">Alpha/beta fold hydrolase</fullName>
    </submittedName>
</protein>
<reference evidence="3 4" key="1">
    <citation type="journal article" date="2016" name="Int. J. Syst. Evol. Microbiol.">
        <title>Pyruvatibacter mobilis gen. nov., sp. nov., a marine bacterium from the culture broth of Picochlorum sp. 122.</title>
        <authorList>
            <person name="Wang G."/>
            <person name="Tang M."/>
            <person name="Wu H."/>
            <person name="Dai S."/>
            <person name="Li T."/>
            <person name="Chen C."/>
            <person name="He H."/>
            <person name="Fan J."/>
            <person name="Xiang W."/>
            <person name="Li X."/>
        </authorList>
    </citation>
    <scope>NUCLEOTIDE SEQUENCE [LARGE SCALE GENOMIC DNA]</scope>
    <source>
        <strain evidence="3 4">GYP-11</strain>
    </source>
</reference>
<dbReference type="AlphaFoldDB" id="A0A845QDZ9"/>
<evidence type="ECO:0000256" key="1">
    <source>
        <dbReference type="SAM" id="MobiDB-lite"/>
    </source>
</evidence>
<comment type="caution">
    <text evidence="3">The sequence shown here is derived from an EMBL/GenBank/DDBJ whole genome shotgun (WGS) entry which is preliminary data.</text>
</comment>
<dbReference type="InterPro" id="IPR029058">
    <property type="entry name" value="AB_hydrolase_fold"/>
</dbReference>
<dbReference type="Gene3D" id="3.40.50.1820">
    <property type="entry name" value="alpha/beta hydrolase"/>
    <property type="match status" value="1"/>
</dbReference>